<protein>
    <submittedName>
        <fullName evidence="3">Putative F420-dependent oxidoreductase</fullName>
    </submittedName>
</protein>
<dbReference type="EMBL" id="KF900337">
    <property type="protein sequence ID" value="AIE91406.1"/>
    <property type="molecule type" value="Genomic_DNA"/>
</dbReference>
<dbReference type="CDD" id="cd01097">
    <property type="entry name" value="Tetrahydromethanopterin_reductase"/>
    <property type="match status" value="1"/>
</dbReference>
<dbReference type="InterPro" id="IPR050564">
    <property type="entry name" value="F420-G6PD/mer"/>
</dbReference>
<dbReference type="InterPro" id="IPR011251">
    <property type="entry name" value="Luciferase-like_dom"/>
</dbReference>
<evidence type="ECO:0000313" key="3">
    <source>
        <dbReference type="EMBL" id="AIE91406.1"/>
    </source>
</evidence>
<sequence>MERLGICFSGGANATQIVNCAKLAEELGYESVWLAEGHGGDQFAILAACATATSRVQLGTAITSAFVRSAPTIAMAAMTVDQLSGGRFILGIGSSHKVQVEPEHGLVYTKPLTRVRETVELVRALISDGNVQYHGQTLNVETFELWFTPYRKRLPIYLSAVFPKMTELTGEIGDGLILTRSTLESSAAMRQHLIAGGERSDNDGTGIPIVSLLPTAIGDSKTDACDKLRPGFAAYTGYFPRYNRMTADQGFADEATAIAEAWARGDQDGAAAAVSDGLIDASGIAGTPEQCRAKIEEIRASGIDVPLIAPFANGPGAEEEIAAVIRACAPAG</sequence>
<feature type="domain" description="Luciferase-like" evidence="2">
    <location>
        <begin position="13"/>
        <end position="304"/>
    </location>
</feature>
<reference evidence="3" key="1">
    <citation type="journal article" date="2014" name="Genome Biol. Evol.">
        <title>Pangenome evidence for extensive interdomain horizontal transfer affecting lineage core and shell genes in uncultured planktonic thaumarchaeota and euryarchaeota.</title>
        <authorList>
            <person name="Deschamps P."/>
            <person name="Zivanovic Y."/>
            <person name="Moreira D."/>
            <person name="Rodriguez-Valera F."/>
            <person name="Lopez-Garcia P."/>
        </authorList>
    </citation>
    <scope>NUCLEOTIDE SEQUENCE</scope>
</reference>
<dbReference type="PANTHER" id="PTHR43244:SF1">
    <property type="entry name" value="5,10-METHYLENETETRAHYDROMETHANOPTERIN REDUCTASE"/>
    <property type="match status" value="1"/>
</dbReference>
<evidence type="ECO:0000256" key="1">
    <source>
        <dbReference type="ARBA" id="ARBA00023002"/>
    </source>
</evidence>
<evidence type="ECO:0000259" key="2">
    <source>
        <dbReference type="Pfam" id="PF00296"/>
    </source>
</evidence>
<name>A0A075FPG0_9EURY</name>
<proteinExistence type="predicted"/>
<dbReference type="PANTHER" id="PTHR43244">
    <property type="match status" value="1"/>
</dbReference>
<dbReference type="GO" id="GO:0016705">
    <property type="term" value="F:oxidoreductase activity, acting on paired donors, with incorporation or reduction of molecular oxygen"/>
    <property type="evidence" value="ECO:0007669"/>
    <property type="project" value="InterPro"/>
</dbReference>
<dbReference type="Pfam" id="PF00296">
    <property type="entry name" value="Bac_luciferase"/>
    <property type="match status" value="1"/>
</dbReference>
<dbReference type="InterPro" id="IPR036661">
    <property type="entry name" value="Luciferase-like_sf"/>
</dbReference>
<accession>A0A075FPG0</accession>
<dbReference type="AlphaFoldDB" id="A0A075FPG0"/>
<organism evidence="3">
    <name type="scientific">uncultured marine group II/III euryarchaeote AD1000_118_H06</name>
    <dbReference type="NCBI Taxonomy" id="1457722"/>
    <lineage>
        <taxon>Archaea</taxon>
        <taxon>Methanobacteriati</taxon>
        <taxon>Methanobacteriota</taxon>
        <taxon>environmental samples</taxon>
    </lineage>
</organism>
<dbReference type="SUPFAM" id="SSF51679">
    <property type="entry name" value="Bacterial luciferase-like"/>
    <property type="match status" value="1"/>
</dbReference>
<dbReference type="Gene3D" id="3.20.20.30">
    <property type="entry name" value="Luciferase-like domain"/>
    <property type="match status" value="1"/>
</dbReference>
<keyword evidence="1" id="KW-0560">Oxidoreductase</keyword>